<evidence type="ECO:0000256" key="1">
    <source>
        <dbReference type="ARBA" id="ARBA00004123"/>
    </source>
</evidence>
<dbReference type="GO" id="GO:0003700">
    <property type="term" value="F:DNA-binding transcription factor activity"/>
    <property type="evidence" value="ECO:0007669"/>
    <property type="project" value="InterPro"/>
</dbReference>
<sequence>MSLTDFSPPSPPQVSPFGSSSSSATDLDMSCIPSQERSPPAGWLPISGVGTIGMHPGAHPYPSPLSDDSMYRFPFFAKSDDYIDERKPSFLGANYYHLPDPEPFTTQSQPYPVDKNNLLCKVCGDKASGYHYGVTSCEGCKGFFRRSIQKNMEYKCLKDNNCAIFKSNRNRCQRCRFKKCMTVGMSRDSVRYGRLQRKREREAGALPNQAILPTLPTQQRDFTSFINEVTLAFTNNPGCPPQHIIEAPTILLEITSKSTHPTLNDDEIRCETWRAYAGSLNRDIEAFVAFAKYIPFFCELATSDQLELIKSRFFAIFVIRTAPAMSERQLVINSGVAISKEQLISLYGSDFVYRWITFAKNFNSLHCSMAERALFVVWLLITADVHGLCNWREVEQMKTFVEEALRSLLLRNHANNPLAFNMMAAMKEELEKLGHENERCLDWVRVNSAKIHIPPLFAEVFRILQHPVYLQMPPIDQKTEMLPICELKAL</sequence>
<dbReference type="GO" id="GO:0005634">
    <property type="term" value="C:nucleus"/>
    <property type="evidence" value="ECO:0007669"/>
    <property type="project" value="UniProtKB-SubCell"/>
</dbReference>
<dbReference type="Pfam" id="PF00105">
    <property type="entry name" value="zf-C4"/>
    <property type="match status" value="1"/>
</dbReference>
<dbReference type="InterPro" id="IPR000536">
    <property type="entry name" value="Nucl_hrmn_rcpt_lig-bd"/>
</dbReference>
<keyword evidence="8 10" id="KW-0675">Receptor</keyword>
<keyword evidence="7 10" id="KW-0804">Transcription</keyword>
<dbReference type="InterPro" id="IPR013088">
    <property type="entry name" value="Znf_NHR/GATA"/>
</dbReference>
<evidence type="ECO:0000256" key="8">
    <source>
        <dbReference type="ARBA" id="ARBA00023170"/>
    </source>
</evidence>
<dbReference type="SMART" id="SM00399">
    <property type="entry name" value="ZnF_C4"/>
    <property type="match status" value="1"/>
</dbReference>
<keyword evidence="2 10" id="KW-0479">Metal-binding</keyword>
<dbReference type="SMART" id="SM00430">
    <property type="entry name" value="HOLI"/>
    <property type="match status" value="1"/>
</dbReference>
<feature type="region of interest" description="Disordered" evidence="11">
    <location>
        <begin position="1"/>
        <end position="45"/>
    </location>
</feature>
<dbReference type="PRINTS" id="PR00047">
    <property type="entry name" value="STROIDFINGER"/>
</dbReference>
<feature type="domain" description="NR LBD" evidence="13">
    <location>
        <begin position="236"/>
        <end position="463"/>
    </location>
</feature>
<proteinExistence type="inferred from homology"/>
<dbReference type="PROSITE" id="PS51843">
    <property type="entry name" value="NR_LBD"/>
    <property type="match status" value="1"/>
</dbReference>
<keyword evidence="9 10" id="KW-0539">Nucleus</keyword>
<dbReference type="GO" id="GO:0008270">
    <property type="term" value="F:zinc ion binding"/>
    <property type="evidence" value="ECO:0007669"/>
    <property type="project" value="UniProtKB-KW"/>
</dbReference>
<dbReference type="Gene3D" id="3.30.50.10">
    <property type="entry name" value="Erythroid Transcription Factor GATA-1, subunit A"/>
    <property type="match status" value="1"/>
</dbReference>
<dbReference type="WBParaSite" id="MBELARI_LOCUS4052">
    <property type="protein sequence ID" value="MBELARI_LOCUS4052"/>
    <property type="gene ID" value="MBELARI_LOCUS4052"/>
</dbReference>
<keyword evidence="5 10" id="KW-0805">Transcription regulation</keyword>
<evidence type="ECO:0000313" key="15">
    <source>
        <dbReference type="WBParaSite" id="MBELARI_LOCUS4052"/>
    </source>
</evidence>
<keyword evidence="3 10" id="KW-0863">Zinc-finger</keyword>
<dbReference type="Proteomes" id="UP000887575">
    <property type="component" value="Unassembled WGS sequence"/>
</dbReference>
<keyword evidence="6 10" id="KW-0238">DNA-binding</keyword>
<dbReference type="AlphaFoldDB" id="A0AAF3FAY6"/>
<accession>A0AAF3FAY6</accession>
<evidence type="ECO:0000259" key="12">
    <source>
        <dbReference type="PROSITE" id="PS51030"/>
    </source>
</evidence>
<evidence type="ECO:0000313" key="14">
    <source>
        <dbReference type="Proteomes" id="UP000887575"/>
    </source>
</evidence>
<comment type="similarity">
    <text evidence="10">Belongs to the nuclear hormone receptor family.</text>
</comment>
<dbReference type="Gene3D" id="1.10.565.10">
    <property type="entry name" value="Retinoid X Receptor"/>
    <property type="match status" value="1"/>
</dbReference>
<evidence type="ECO:0000256" key="10">
    <source>
        <dbReference type="RuleBase" id="RU004334"/>
    </source>
</evidence>
<dbReference type="SUPFAM" id="SSF48508">
    <property type="entry name" value="Nuclear receptor ligand-binding domain"/>
    <property type="match status" value="1"/>
</dbReference>
<dbReference type="PROSITE" id="PS00031">
    <property type="entry name" value="NUCLEAR_REC_DBD_1"/>
    <property type="match status" value="1"/>
</dbReference>
<dbReference type="FunFam" id="3.30.50.10:FF:000044">
    <property type="entry name" value="retinoic acid receptor beta isoform X4"/>
    <property type="match status" value="1"/>
</dbReference>
<dbReference type="PROSITE" id="PS51030">
    <property type="entry name" value="NUCLEAR_REC_DBD_2"/>
    <property type="match status" value="1"/>
</dbReference>
<dbReference type="InterPro" id="IPR001723">
    <property type="entry name" value="Nuclear_hrmn_rcpt"/>
</dbReference>
<feature type="domain" description="Nuclear receptor" evidence="12">
    <location>
        <begin position="117"/>
        <end position="192"/>
    </location>
</feature>
<dbReference type="SUPFAM" id="SSF57716">
    <property type="entry name" value="Glucocorticoid receptor-like (DNA-binding domain)"/>
    <property type="match status" value="1"/>
</dbReference>
<evidence type="ECO:0000256" key="6">
    <source>
        <dbReference type="ARBA" id="ARBA00023125"/>
    </source>
</evidence>
<dbReference type="CDD" id="cd06916">
    <property type="entry name" value="NR_DBD_like"/>
    <property type="match status" value="1"/>
</dbReference>
<protein>
    <submittedName>
        <fullName evidence="15">Uncharacterized protein</fullName>
    </submittedName>
</protein>
<reference evidence="15" key="1">
    <citation type="submission" date="2024-02" db="UniProtKB">
        <authorList>
            <consortium name="WormBaseParasite"/>
        </authorList>
    </citation>
    <scope>IDENTIFICATION</scope>
</reference>
<keyword evidence="14" id="KW-1185">Reference proteome</keyword>
<evidence type="ECO:0000256" key="11">
    <source>
        <dbReference type="SAM" id="MobiDB-lite"/>
    </source>
</evidence>
<dbReference type="GO" id="GO:0043565">
    <property type="term" value="F:sequence-specific DNA binding"/>
    <property type="evidence" value="ECO:0007669"/>
    <property type="project" value="InterPro"/>
</dbReference>
<evidence type="ECO:0000256" key="2">
    <source>
        <dbReference type="ARBA" id="ARBA00022723"/>
    </source>
</evidence>
<evidence type="ECO:0000256" key="9">
    <source>
        <dbReference type="ARBA" id="ARBA00023242"/>
    </source>
</evidence>
<dbReference type="PANTHER" id="PTHR45805">
    <property type="entry name" value="NUCLEAR HORMONE RECEPTOR HR3-RELATED"/>
    <property type="match status" value="1"/>
</dbReference>
<evidence type="ECO:0000256" key="4">
    <source>
        <dbReference type="ARBA" id="ARBA00022833"/>
    </source>
</evidence>
<evidence type="ECO:0000256" key="3">
    <source>
        <dbReference type="ARBA" id="ARBA00022771"/>
    </source>
</evidence>
<dbReference type="PANTHER" id="PTHR45805:SF10">
    <property type="entry name" value="ECDYSONE-INDUCED PROTEIN 78C"/>
    <property type="match status" value="1"/>
</dbReference>
<name>A0AAF3FAY6_9BILA</name>
<evidence type="ECO:0000256" key="7">
    <source>
        <dbReference type="ARBA" id="ARBA00023163"/>
    </source>
</evidence>
<comment type="subcellular location">
    <subcellularLocation>
        <location evidence="1 10">Nucleus</location>
    </subcellularLocation>
</comment>
<evidence type="ECO:0000256" key="5">
    <source>
        <dbReference type="ARBA" id="ARBA00023015"/>
    </source>
</evidence>
<organism evidence="14 15">
    <name type="scientific">Mesorhabditis belari</name>
    <dbReference type="NCBI Taxonomy" id="2138241"/>
    <lineage>
        <taxon>Eukaryota</taxon>
        <taxon>Metazoa</taxon>
        <taxon>Ecdysozoa</taxon>
        <taxon>Nematoda</taxon>
        <taxon>Chromadorea</taxon>
        <taxon>Rhabditida</taxon>
        <taxon>Rhabditina</taxon>
        <taxon>Rhabditomorpha</taxon>
        <taxon>Rhabditoidea</taxon>
        <taxon>Rhabditidae</taxon>
        <taxon>Mesorhabditinae</taxon>
        <taxon>Mesorhabditis</taxon>
    </lineage>
</organism>
<dbReference type="InterPro" id="IPR035500">
    <property type="entry name" value="NHR-like_dom_sf"/>
</dbReference>
<dbReference type="PRINTS" id="PR00398">
    <property type="entry name" value="STRDHORMONER"/>
</dbReference>
<evidence type="ECO:0000259" key="13">
    <source>
        <dbReference type="PROSITE" id="PS51843"/>
    </source>
</evidence>
<dbReference type="InterPro" id="IPR001628">
    <property type="entry name" value="Znf_hrmn_rcpt"/>
</dbReference>
<keyword evidence="4 10" id="KW-0862">Zinc</keyword>
<dbReference type="Pfam" id="PF00104">
    <property type="entry name" value="Hormone_recep"/>
    <property type="match status" value="1"/>
</dbReference>